<reference evidence="9 10" key="1">
    <citation type="journal article" date="2019" name="Emerg. Microbes Infect.">
        <title>Comprehensive subspecies identification of 175 nontuberculous mycobacteria species based on 7547 genomic profiles.</title>
        <authorList>
            <person name="Matsumoto Y."/>
            <person name="Kinjo T."/>
            <person name="Motooka D."/>
            <person name="Nabeya D."/>
            <person name="Jung N."/>
            <person name="Uechi K."/>
            <person name="Horii T."/>
            <person name="Iida T."/>
            <person name="Fujita J."/>
            <person name="Nakamura S."/>
        </authorList>
    </citation>
    <scope>NUCLEOTIDE SEQUENCE [LARGE SCALE GENOMIC DNA]</scope>
    <source>
        <strain evidence="9 10">JCM 6396</strain>
    </source>
</reference>
<dbReference type="RefSeq" id="WP_098004229.1">
    <property type="nucleotide sequence ID" value="NZ_AP022563.1"/>
</dbReference>
<organism evidence="9 10">
    <name type="scientific">Mycolicibacterium duvalii</name>
    <dbReference type="NCBI Taxonomy" id="39688"/>
    <lineage>
        <taxon>Bacteria</taxon>
        <taxon>Bacillati</taxon>
        <taxon>Actinomycetota</taxon>
        <taxon>Actinomycetes</taxon>
        <taxon>Mycobacteriales</taxon>
        <taxon>Mycobacteriaceae</taxon>
        <taxon>Mycolicibacterium</taxon>
    </lineage>
</organism>
<accession>A0A7I7K660</accession>
<evidence type="ECO:0000256" key="3">
    <source>
        <dbReference type="ARBA" id="ARBA00013182"/>
    </source>
</evidence>
<dbReference type="PROSITE" id="PS00913">
    <property type="entry name" value="ADH_IRON_1"/>
    <property type="match status" value="1"/>
</dbReference>
<evidence type="ECO:0000259" key="7">
    <source>
        <dbReference type="Pfam" id="PF00465"/>
    </source>
</evidence>
<dbReference type="InterPro" id="IPR018211">
    <property type="entry name" value="ADH_Fe_CS"/>
</dbReference>
<keyword evidence="4" id="KW-0809">Transit peptide</keyword>
<dbReference type="AlphaFoldDB" id="A0A7I7K660"/>
<dbReference type="PANTHER" id="PTHR11496">
    <property type="entry name" value="ALCOHOL DEHYDROGENASE"/>
    <property type="match status" value="1"/>
</dbReference>
<name>A0A7I7K660_9MYCO</name>
<dbReference type="SUPFAM" id="SSF56796">
    <property type="entry name" value="Dehydroquinate synthase-like"/>
    <property type="match status" value="1"/>
</dbReference>
<proteinExistence type="inferred from homology"/>
<dbReference type="InterPro" id="IPR001670">
    <property type="entry name" value="ADH_Fe/GldA"/>
</dbReference>
<keyword evidence="5" id="KW-0560">Oxidoreductase</keyword>
<comment type="catalytic activity">
    <reaction evidence="6">
        <text>4-hydroxybutanoate + 2-oxoglutarate = (R)-2-hydroxyglutarate + succinate semialdehyde</text>
        <dbReference type="Rhea" id="RHEA:24734"/>
        <dbReference type="ChEBI" id="CHEBI:15801"/>
        <dbReference type="ChEBI" id="CHEBI:16724"/>
        <dbReference type="ChEBI" id="CHEBI:16810"/>
        <dbReference type="ChEBI" id="CHEBI:57706"/>
        <dbReference type="EC" id="1.1.99.24"/>
    </reaction>
</comment>
<comment type="catalytic activity">
    <reaction evidence="1">
        <text>(S)-3-hydroxybutanoate + 2-oxoglutarate = (R)-2-hydroxyglutarate + acetoacetate</text>
        <dbReference type="Rhea" id="RHEA:23048"/>
        <dbReference type="ChEBI" id="CHEBI:11047"/>
        <dbReference type="ChEBI" id="CHEBI:13705"/>
        <dbReference type="ChEBI" id="CHEBI:15801"/>
        <dbReference type="ChEBI" id="CHEBI:16810"/>
        <dbReference type="EC" id="1.1.99.24"/>
    </reaction>
</comment>
<evidence type="ECO:0000256" key="5">
    <source>
        <dbReference type="ARBA" id="ARBA00023002"/>
    </source>
</evidence>
<feature type="domain" description="Fe-containing alcohol dehydrogenase-like C-terminal" evidence="8">
    <location>
        <begin position="239"/>
        <end position="431"/>
    </location>
</feature>
<dbReference type="Pfam" id="PF25137">
    <property type="entry name" value="ADH_Fe_C"/>
    <property type="match status" value="1"/>
</dbReference>
<dbReference type="InterPro" id="IPR056798">
    <property type="entry name" value="ADH_Fe_C"/>
</dbReference>
<dbReference type="Pfam" id="PF00465">
    <property type="entry name" value="Fe-ADH"/>
    <property type="match status" value="1"/>
</dbReference>
<dbReference type="Gene3D" id="1.20.1090.10">
    <property type="entry name" value="Dehydroquinate synthase-like - alpha domain"/>
    <property type="match status" value="1"/>
</dbReference>
<evidence type="ECO:0000256" key="6">
    <source>
        <dbReference type="ARBA" id="ARBA00049496"/>
    </source>
</evidence>
<dbReference type="GO" id="GO:0046872">
    <property type="term" value="F:metal ion binding"/>
    <property type="evidence" value="ECO:0007669"/>
    <property type="project" value="InterPro"/>
</dbReference>
<feature type="domain" description="Alcohol dehydrogenase iron-type/glycerol dehydrogenase GldA" evidence="7">
    <location>
        <begin position="21"/>
        <end position="193"/>
    </location>
</feature>
<dbReference type="EMBL" id="AP022563">
    <property type="protein sequence ID" value="BBX19586.1"/>
    <property type="molecule type" value="Genomic_DNA"/>
</dbReference>
<dbReference type="InterPro" id="IPR042157">
    <property type="entry name" value="HOT"/>
</dbReference>
<dbReference type="Proteomes" id="UP000467006">
    <property type="component" value="Chromosome"/>
</dbReference>
<dbReference type="FunFam" id="3.40.50.1970:FF:000003">
    <property type="entry name" value="Alcohol dehydrogenase, iron-containing"/>
    <property type="match status" value="1"/>
</dbReference>
<dbReference type="Gene3D" id="3.40.50.1970">
    <property type="match status" value="1"/>
</dbReference>
<dbReference type="OrthoDB" id="323926at2"/>
<dbReference type="GO" id="GO:0047988">
    <property type="term" value="F:hydroxyacid-oxoacid transhydrogenase activity"/>
    <property type="evidence" value="ECO:0007669"/>
    <property type="project" value="UniProtKB-EC"/>
</dbReference>
<gene>
    <name evidence="9" type="ORF">MDUV_44460</name>
</gene>
<protein>
    <recommendedName>
        <fullName evidence="3">hydroxyacid-oxoacid transhydrogenase</fullName>
        <ecNumber evidence="3">1.1.99.24</ecNumber>
    </recommendedName>
</protein>
<dbReference type="CDD" id="cd08190">
    <property type="entry name" value="HOT"/>
    <property type="match status" value="1"/>
</dbReference>
<evidence type="ECO:0000313" key="10">
    <source>
        <dbReference type="Proteomes" id="UP000467006"/>
    </source>
</evidence>
<evidence type="ECO:0000256" key="4">
    <source>
        <dbReference type="ARBA" id="ARBA00022946"/>
    </source>
</evidence>
<sequence>MACHHDLAGDSYDTAFTVDASRVTFGRGCLREVGDRAAALGVTRVALFSDPVVAQLEVFATALGALRAAGLDVVPYTDVHVEPTDQSFRQAIDFATGTKADGYVSVGGGSVIDTAKAANLYATHPAGFLDYVNAPIGAGVAVPGPLRPHIACPTTSGTGSEVTGIAIFDLLEMHAKTGIAAPALRPTEALVDPDSTDTLPGPVVACSGLDVLSHALESYTARPYRRRAAPPRPTQRPMSQGANPWSDLGSREALRLLGKYLTRAVADASDREARERVMWAATLAGIAFGNAGVHLPHAMSYAVAGQVRRYHPDGYPGTEPLVPHGMAVILNAPAAFSVTAASDPVRHLEAARILGADVLDAVAADDAGDILSDHLVDIMRAVTMPNGLSGVGYSSADAATLADGALPQQRLLSNAPLQVDHTLLTDTFRHAMRYW</sequence>
<evidence type="ECO:0000256" key="2">
    <source>
        <dbReference type="ARBA" id="ARBA00010005"/>
    </source>
</evidence>
<evidence type="ECO:0000256" key="1">
    <source>
        <dbReference type="ARBA" id="ARBA00000813"/>
    </source>
</evidence>
<dbReference type="InterPro" id="IPR039697">
    <property type="entry name" value="Alcohol_dehydrogenase_Fe"/>
</dbReference>
<keyword evidence="10" id="KW-1185">Reference proteome</keyword>
<comment type="similarity">
    <text evidence="2">Belongs to the iron-containing alcohol dehydrogenase family. Hydroxyacid-oxoacid transhydrogenase subfamily.</text>
</comment>
<dbReference type="KEGG" id="mdu:MDUV_44460"/>
<evidence type="ECO:0000313" key="9">
    <source>
        <dbReference type="EMBL" id="BBX19586.1"/>
    </source>
</evidence>
<dbReference type="PANTHER" id="PTHR11496:SF83">
    <property type="entry name" value="HYDROXYACID-OXOACID TRANSHYDROGENASE, MITOCHONDRIAL"/>
    <property type="match status" value="1"/>
</dbReference>
<dbReference type="EC" id="1.1.99.24" evidence="3"/>
<evidence type="ECO:0000259" key="8">
    <source>
        <dbReference type="Pfam" id="PF25137"/>
    </source>
</evidence>
<dbReference type="GO" id="GO:0004022">
    <property type="term" value="F:alcohol dehydrogenase (NAD+) activity"/>
    <property type="evidence" value="ECO:0007669"/>
    <property type="project" value="InterPro"/>
</dbReference>